<evidence type="ECO:0000259" key="2">
    <source>
        <dbReference type="PROSITE" id="PS51186"/>
    </source>
</evidence>
<dbReference type="Proteomes" id="UP000093309">
    <property type="component" value="Unassembled WGS sequence"/>
</dbReference>
<dbReference type="PANTHER" id="PTHR13947">
    <property type="entry name" value="GNAT FAMILY N-ACETYLTRANSFERASE"/>
    <property type="match status" value="1"/>
</dbReference>
<dbReference type="STRING" id="512399.A8709_19090"/>
<dbReference type="CDD" id="cd04301">
    <property type="entry name" value="NAT_SF"/>
    <property type="match status" value="1"/>
</dbReference>
<dbReference type="AlphaFoldDB" id="A0A1C0ZZX9"/>
<accession>A0A1C0ZZX9</accession>
<comment type="caution">
    <text evidence="3">The sequence shown here is derived from an EMBL/GenBank/DDBJ whole genome shotgun (WGS) entry which is preliminary data.</text>
</comment>
<dbReference type="InterPro" id="IPR000182">
    <property type="entry name" value="GNAT_dom"/>
</dbReference>
<dbReference type="InterPro" id="IPR016181">
    <property type="entry name" value="Acyl_CoA_acyltransferase"/>
</dbReference>
<gene>
    <name evidence="3" type="ORF">A8709_19090</name>
</gene>
<dbReference type="GO" id="GO:0008080">
    <property type="term" value="F:N-acetyltransferase activity"/>
    <property type="evidence" value="ECO:0007669"/>
    <property type="project" value="InterPro"/>
</dbReference>
<dbReference type="PROSITE" id="PS51186">
    <property type="entry name" value="GNAT"/>
    <property type="match status" value="1"/>
</dbReference>
<sequence>MMLHIRELQLTEEYPIHLFLLADPDLGMVESYVYRSKCYVLEENHEIIGSYLLLPTRPMTIELVNIAVITKKQGRGYGKELVKHAIETARTLGYQTIEVGTGNSGVQQLGLYQKCGFRIYGVDLDFFTRHYKEPIFENGIQCRDMIRLSQDL</sequence>
<keyword evidence="1 3" id="KW-0808">Transferase</keyword>
<protein>
    <submittedName>
        <fullName evidence="3">Acetyltransferase</fullName>
    </submittedName>
</protein>
<reference evidence="4" key="1">
    <citation type="submission" date="2016-05" db="EMBL/GenBank/DDBJ databases">
        <title>Paenibacillus oryzae. sp. nov., isolated from the rice root.</title>
        <authorList>
            <person name="Zhang J."/>
            <person name="Zhang X."/>
        </authorList>
    </citation>
    <scope>NUCLEOTIDE SEQUENCE [LARGE SCALE GENOMIC DNA]</scope>
    <source>
        <strain evidence="4">KCTC13222</strain>
    </source>
</reference>
<name>A0A1C0ZZX9_9BACL</name>
<dbReference type="PANTHER" id="PTHR13947:SF37">
    <property type="entry name" value="LD18367P"/>
    <property type="match status" value="1"/>
</dbReference>
<evidence type="ECO:0000313" key="4">
    <source>
        <dbReference type="Proteomes" id="UP000093309"/>
    </source>
</evidence>
<keyword evidence="4" id="KW-1185">Reference proteome</keyword>
<feature type="domain" description="N-acetyltransferase" evidence="2">
    <location>
        <begin position="1"/>
        <end position="152"/>
    </location>
</feature>
<dbReference type="Pfam" id="PF00583">
    <property type="entry name" value="Acetyltransf_1"/>
    <property type="match status" value="1"/>
</dbReference>
<proteinExistence type="predicted"/>
<dbReference type="RefSeq" id="WP_065853753.1">
    <property type="nucleotide sequence ID" value="NZ_LYPC01000022.1"/>
</dbReference>
<evidence type="ECO:0000313" key="3">
    <source>
        <dbReference type="EMBL" id="OCT13692.1"/>
    </source>
</evidence>
<organism evidence="3 4">
    <name type="scientific">Paenibacillus pectinilyticus</name>
    <dbReference type="NCBI Taxonomy" id="512399"/>
    <lineage>
        <taxon>Bacteria</taxon>
        <taxon>Bacillati</taxon>
        <taxon>Bacillota</taxon>
        <taxon>Bacilli</taxon>
        <taxon>Bacillales</taxon>
        <taxon>Paenibacillaceae</taxon>
        <taxon>Paenibacillus</taxon>
    </lineage>
</organism>
<dbReference type="SUPFAM" id="SSF55729">
    <property type="entry name" value="Acyl-CoA N-acyltransferases (Nat)"/>
    <property type="match status" value="1"/>
</dbReference>
<dbReference type="InterPro" id="IPR050769">
    <property type="entry name" value="NAT_camello-type"/>
</dbReference>
<dbReference type="EMBL" id="LYPC01000022">
    <property type="protein sequence ID" value="OCT13692.1"/>
    <property type="molecule type" value="Genomic_DNA"/>
</dbReference>
<evidence type="ECO:0000256" key="1">
    <source>
        <dbReference type="ARBA" id="ARBA00022679"/>
    </source>
</evidence>
<dbReference type="Gene3D" id="3.40.630.30">
    <property type="match status" value="1"/>
</dbReference>